<proteinExistence type="predicted"/>
<dbReference type="Proteomes" id="UP000606922">
    <property type="component" value="Unassembled WGS sequence"/>
</dbReference>
<gene>
    <name evidence="1" type="ORF">GCM10010979_31900</name>
</gene>
<reference evidence="1" key="1">
    <citation type="journal article" date="2014" name="Int. J. Syst. Evol. Microbiol.">
        <title>Complete genome sequence of Corynebacterium casei LMG S-19264T (=DSM 44701T), isolated from a smear-ripened cheese.</title>
        <authorList>
            <consortium name="US DOE Joint Genome Institute (JGI-PGF)"/>
            <person name="Walter F."/>
            <person name="Albersmeier A."/>
            <person name="Kalinowski J."/>
            <person name="Ruckert C."/>
        </authorList>
    </citation>
    <scope>NUCLEOTIDE SEQUENCE</scope>
    <source>
        <strain evidence="1">CGMCC 1.12813</strain>
    </source>
</reference>
<organism evidence="1 2">
    <name type="scientific">Conyzicola nivalis</name>
    <dbReference type="NCBI Taxonomy" id="1477021"/>
    <lineage>
        <taxon>Bacteria</taxon>
        <taxon>Bacillati</taxon>
        <taxon>Actinomycetota</taxon>
        <taxon>Actinomycetes</taxon>
        <taxon>Micrococcales</taxon>
        <taxon>Microbacteriaceae</taxon>
        <taxon>Conyzicola</taxon>
    </lineage>
</organism>
<dbReference type="AlphaFoldDB" id="A0A916SS25"/>
<accession>A0A916SS25</accession>
<evidence type="ECO:0000313" key="1">
    <source>
        <dbReference type="EMBL" id="GGB14934.1"/>
    </source>
</evidence>
<name>A0A916SS25_9MICO</name>
<sequence length="163" mass="17815">MPCRVELDPLGAVGVGYVSELAVVDLPLAEDEIEIVFVSHAASLLGKVGIVGCTVWRTADIRFRYARNMEPASTHLRAELLPRKVQGWAKLRHYAAAVGNALIGDVAVVSDLVVYRRDTGAEIMRTPADVGSPEFLLDQVNADLESKTVAEFLSEWRLDVDPD</sequence>
<keyword evidence="2" id="KW-1185">Reference proteome</keyword>
<evidence type="ECO:0000313" key="2">
    <source>
        <dbReference type="Proteomes" id="UP000606922"/>
    </source>
</evidence>
<comment type="caution">
    <text evidence="1">The sequence shown here is derived from an EMBL/GenBank/DDBJ whole genome shotgun (WGS) entry which is preliminary data.</text>
</comment>
<protein>
    <submittedName>
        <fullName evidence="1">Uncharacterized protein</fullName>
    </submittedName>
</protein>
<reference evidence="1" key="2">
    <citation type="submission" date="2020-09" db="EMBL/GenBank/DDBJ databases">
        <authorList>
            <person name="Sun Q."/>
            <person name="Zhou Y."/>
        </authorList>
    </citation>
    <scope>NUCLEOTIDE SEQUENCE</scope>
    <source>
        <strain evidence="1">CGMCC 1.12813</strain>
    </source>
</reference>
<dbReference type="EMBL" id="BMGB01000002">
    <property type="protein sequence ID" value="GGB14934.1"/>
    <property type="molecule type" value="Genomic_DNA"/>
</dbReference>